<feature type="region of interest" description="Disordered" evidence="1">
    <location>
        <begin position="1"/>
        <end position="62"/>
    </location>
</feature>
<dbReference type="EMBL" id="SOAW01000001">
    <property type="protein sequence ID" value="TDT32887.1"/>
    <property type="molecule type" value="Genomic_DNA"/>
</dbReference>
<dbReference type="InterPro" id="IPR052341">
    <property type="entry name" value="LOG_family_nucleotidases"/>
</dbReference>
<feature type="compositionally biased region" description="Polar residues" evidence="1">
    <location>
        <begin position="29"/>
        <end position="62"/>
    </location>
</feature>
<reference evidence="2 3" key="1">
    <citation type="submission" date="2019-03" db="EMBL/GenBank/DDBJ databases">
        <title>Genomic Encyclopedia of Archaeal and Bacterial Type Strains, Phase II (KMG-II): from individual species to whole genera.</title>
        <authorList>
            <person name="Goeker M."/>
        </authorList>
    </citation>
    <scope>NUCLEOTIDE SEQUENCE [LARGE SCALE GENOMIC DNA]</scope>
    <source>
        <strain evidence="2 3">DSM 24323</strain>
    </source>
</reference>
<dbReference type="SUPFAM" id="SSF102405">
    <property type="entry name" value="MCP/YpsA-like"/>
    <property type="match status" value="1"/>
</dbReference>
<evidence type="ECO:0000313" key="3">
    <source>
        <dbReference type="Proteomes" id="UP000295371"/>
    </source>
</evidence>
<organism evidence="2 3">
    <name type="scientific">Naumannella halotolerans</name>
    <dbReference type="NCBI Taxonomy" id="993414"/>
    <lineage>
        <taxon>Bacteria</taxon>
        <taxon>Bacillati</taxon>
        <taxon>Actinomycetota</taxon>
        <taxon>Actinomycetes</taxon>
        <taxon>Propionibacteriales</taxon>
        <taxon>Propionibacteriaceae</taxon>
        <taxon>Naumannella</taxon>
    </lineage>
</organism>
<evidence type="ECO:0000313" key="2">
    <source>
        <dbReference type="EMBL" id="TDT32887.1"/>
    </source>
</evidence>
<dbReference type="PANTHER" id="PTHR43393">
    <property type="entry name" value="CYTOKININ RIBOSIDE 5'-MONOPHOSPHATE PHOSPHORIBOHYDROLASE"/>
    <property type="match status" value="1"/>
</dbReference>
<dbReference type="GO" id="GO:0005829">
    <property type="term" value="C:cytosol"/>
    <property type="evidence" value="ECO:0007669"/>
    <property type="project" value="TreeGrafter"/>
</dbReference>
<proteinExistence type="predicted"/>
<comment type="caution">
    <text evidence="2">The sequence shown here is derived from an EMBL/GenBank/DDBJ whole genome shotgun (WGS) entry which is preliminary data.</text>
</comment>
<protein>
    <submittedName>
        <fullName evidence="2">Putative Rossmann-fold nucleotide-binding protein</fullName>
    </submittedName>
</protein>
<dbReference type="Gene3D" id="3.40.50.450">
    <property type="match status" value="1"/>
</dbReference>
<keyword evidence="3" id="KW-1185">Reference proteome</keyword>
<gene>
    <name evidence="2" type="ORF">CLV29_0477</name>
</gene>
<accession>A0A4R7J8M3</accession>
<dbReference type="RefSeq" id="WP_243831674.1">
    <property type="nucleotide sequence ID" value="NZ_SOAW01000001.1"/>
</dbReference>
<dbReference type="Proteomes" id="UP000295371">
    <property type="component" value="Unassembled WGS sequence"/>
</dbReference>
<dbReference type="PANTHER" id="PTHR43393:SF3">
    <property type="entry name" value="LYSINE DECARBOXYLASE-LIKE PROTEIN"/>
    <property type="match status" value="1"/>
</dbReference>
<name>A0A4R7J8M3_9ACTN</name>
<evidence type="ECO:0000256" key="1">
    <source>
        <dbReference type="SAM" id="MobiDB-lite"/>
    </source>
</evidence>
<dbReference type="AlphaFoldDB" id="A0A4R7J8M3"/>
<sequence length="391" mass="41863">MKHNRGQLIDVDSVDEFDRRLSAHPDAAATSTGPADDPTTSPGRVDDPTTSPGRVDDPTTSTLTGWRIHGLDLRERTETVLGCRVSGSLFLGCTFAPGVEQLITDRGGLIFPTVPETPVTVDRQNLYTAGELYGDGAYPVSLDARTYAWSQQPPTEETALAERLHDHSVSVALEEWVRGRRIAGVMGGHAVHRGTPPYAQAALLGQLATVATGGGPGAMEAANLGSRLAVHDRQVLDSALRTVAEVPSFAPDIGAWSAAAFEVIGRFAEPVESLGIPTWHYGHEPPNPFPTAIAKFFGNPVREAVLLEICNAGIVFLPGAAGTVQEIFADACENYYAHPSALAPMILVDTHHWTEVLPVWPLLRALAADRAMQDRIHLVDTVEEAAELIIG</sequence>